<evidence type="ECO:0000313" key="3">
    <source>
        <dbReference type="EMBL" id="KIW18074.1"/>
    </source>
</evidence>
<dbReference type="SUPFAM" id="SSF48403">
    <property type="entry name" value="Ankyrin repeat"/>
    <property type="match status" value="1"/>
</dbReference>
<feature type="repeat" description="ANK" evidence="1">
    <location>
        <begin position="737"/>
        <end position="766"/>
    </location>
</feature>
<dbReference type="Pfam" id="PF12796">
    <property type="entry name" value="Ank_2"/>
    <property type="match status" value="1"/>
</dbReference>
<dbReference type="Pfam" id="PF00069">
    <property type="entry name" value="Pkinase"/>
    <property type="match status" value="1"/>
</dbReference>
<dbReference type="PROSITE" id="PS00108">
    <property type="entry name" value="PROTEIN_KINASE_ST"/>
    <property type="match status" value="1"/>
</dbReference>
<sequence>MYSGQRTQLYTNGSIDFYPLWTKGVSEHSAESHTYSTAALDLFETLECSGLRQFVLSPDLREDTKFLYGGRDDVAEGASYRICTRLMVVNGSTKLVAIKVVKGSLYSSQLSSHGAAAASRLQTIRRDILIMTRPQYRKQGGHPHVLSCLGYGWNATKEAAVSAFLVVPWAQHGNLRDFIRGLHVSYATKKELFKQVCLGLRSLHMHDIAHGDVKMENVLVFNRPHLETEEGIRDYEVARKKYPQVPPISENVHLRLCDFGCSVSTNSDSYIGTTVYNAPEVRSGAVNHTLAHGKMSRFTKCDIFSCGLLLVEMLLDRRSIASEDKVQTMDLGEKSELPALDFALDLVLQISADSRWSERGRVVFGDLFTSIFSATLKFRPDQRHSVDHLLDLIERATWRLTFASDDDETLKLIIGNAGTLNLYDPMHQLNQIDPLPQPGDEDLPRVDFENLPLSMISQLVSSWYETSVNGKGEAADLAADRVVLLCLERRWTKVTDTDGFLSILETYVRQCRGHHAPLLYYRLLHSLGRARPNIVVNNPQSQEIIDLECSLVDGCVSNAEYEYERVRSYRNLIRSTTKTTLPDELVEQQVRLAIPKENSAHLLWNVTSIRHVFHSPEVLIWLVQAGEVSILREVLHADETALNSNNASLVHRLLMEACRMGYLEVLECLSDANRVNFSKFKLPSNKNPLHFLATFDRADVDQAISLLMKAGYSLNDDVDKDDGIRYTFLPHYMFWGSPLSVAVMHNRTDIVRALLDQGSEVRSMGRHHSSPLNIAARCNRPEMVRLLCERLPDKKNITMSPLRTLALGNPYGQELVSGTEKVKMLGETVELLIKYGFDINEQAEAIPAAGYHAEINIFERALRDCDFTVDFCVLDVLLDCGFKCEVPAPSLPEHLERHHEGIQVRLIAYLIERGLVSAQSDLRGLCYTLVYRGMAGTLDVVLRGLPECKSFLGGETFLDGHVSPLQFAVSMRAEADMMTVLLDHGASVNGTVEFTGSSGLRHSMTYFEVVVSSGQPDVIDLFIDRGVEITPNMLMSFAADRHLRVNENHILHHLLRIEDENSDSERVRHLHVVMLLGQTVTDDEDGEIVYEALLNIAVTRFNLDAILSLLSIRVPIQDWLYQKLIIILVTHAIVAGCLAKDAQDKYIKEKGFESLRQFLIAIWKLLVHWALQQEESSSSSEDSLGFSYLHWAAIMSDPEITHELIAGGADVFAQGCGGHVALDVVSLVSFRNDDDGGDDDGLDAFTRVYKLLFGEHLNQLQVAPPRDANGVVQLDQQTMKEFVRKSHSGALEFLLRRLLTCEALNDRMLCERARTLQPKEDQDDFWLYLANFWLLQDAREELVYSKAWLETVSWKDGIM</sequence>
<accession>A0A0D2C399</accession>
<dbReference type="GO" id="GO:0005634">
    <property type="term" value="C:nucleus"/>
    <property type="evidence" value="ECO:0007669"/>
    <property type="project" value="TreeGrafter"/>
</dbReference>
<dbReference type="PROSITE" id="PS50088">
    <property type="entry name" value="ANK_REPEAT"/>
    <property type="match status" value="1"/>
</dbReference>
<organism evidence="3 4">
    <name type="scientific">Exophiala spinifera</name>
    <dbReference type="NCBI Taxonomy" id="91928"/>
    <lineage>
        <taxon>Eukaryota</taxon>
        <taxon>Fungi</taxon>
        <taxon>Dikarya</taxon>
        <taxon>Ascomycota</taxon>
        <taxon>Pezizomycotina</taxon>
        <taxon>Eurotiomycetes</taxon>
        <taxon>Chaetothyriomycetidae</taxon>
        <taxon>Chaetothyriales</taxon>
        <taxon>Herpotrichiellaceae</taxon>
        <taxon>Exophiala</taxon>
    </lineage>
</organism>
<dbReference type="EMBL" id="KN847493">
    <property type="protein sequence ID" value="KIW18074.1"/>
    <property type="molecule type" value="Genomic_DNA"/>
</dbReference>
<dbReference type="GO" id="GO:0005524">
    <property type="term" value="F:ATP binding"/>
    <property type="evidence" value="ECO:0007669"/>
    <property type="project" value="InterPro"/>
</dbReference>
<dbReference type="PANTHER" id="PTHR44167:SF24">
    <property type="entry name" value="SERINE_THREONINE-PROTEIN KINASE CHK2"/>
    <property type="match status" value="1"/>
</dbReference>
<dbReference type="PANTHER" id="PTHR44167">
    <property type="entry name" value="OVARIAN-SPECIFIC SERINE/THREONINE-PROTEIN KINASE LOK-RELATED"/>
    <property type="match status" value="1"/>
</dbReference>
<dbReference type="InterPro" id="IPR036770">
    <property type="entry name" value="Ankyrin_rpt-contain_sf"/>
</dbReference>
<evidence type="ECO:0000259" key="2">
    <source>
        <dbReference type="PROSITE" id="PS50011"/>
    </source>
</evidence>
<dbReference type="SMART" id="SM00220">
    <property type="entry name" value="S_TKc"/>
    <property type="match status" value="1"/>
</dbReference>
<gene>
    <name evidence="3" type="ORF">PV08_02361</name>
</gene>
<name>A0A0D2C399_9EURO</name>
<feature type="domain" description="Protein kinase" evidence="2">
    <location>
        <begin position="68"/>
        <end position="399"/>
    </location>
</feature>
<dbReference type="OrthoDB" id="4062651at2759"/>
<dbReference type="STRING" id="91928.A0A0D2C399"/>
<keyword evidence="1" id="KW-0040">ANK repeat</keyword>
<dbReference type="InterPro" id="IPR000719">
    <property type="entry name" value="Prot_kinase_dom"/>
</dbReference>
<dbReference type="GeneID" id="27329444"/>
<dbReference type="InterPro" id="IPR011009">
    <property type="entry name" value="Kinase-like_dom_sf"/>
</dbReference>
<dbReference type="PROSITE" id="PS50011">
    <property type="entry name" value="PROTEIN_KINASE_DOM"/>
    <property type="match status" value="1"/>
</dbReference>
<dbReference type="GO" id="GO:0004674">
    <property type="term" value="F:protein serine/threonine kinase activity"/>
    <property type="evidence" value="ECO:0007669"/>
    <property type="project" value="TreeGrafter"/>
</dbReference>
<proteinExistence type="predicted"/>
<dbReference type="RefSeq" id="XP_016238290.1">
    <property type="nucleotide sequence ID" value="XM_016376720.1"/>
</dbReference>
<dbReference type="SUPFAM" id="SSF56112">
    <property type="entry name" value="Protein kinase-like (PK-like)"/>
    <property type="match status" value="1"/>
</dbReference>
<evidence type="ECO:0000256" key="1">
    <source>
        <dbReference type="PROSITE-ProRule" id="PRU00023"/>
    </source>
</evidence>
<protein>
    <recommendedName>
        <fullName evidence="2">Protein kinase domain-containing protein</fullName>
    </recommendedName>
</protein>
<dbReference type="Gene3D" id="1.25.40.20">
    <property type="entry name" value="Ankyrin repeat-containing domain"/>
    <property type="match status" value="2"/>
</dbReference>
<dbReference type="SMART" id="SM00248">
    <property type="entry name" value="ANK"/>
    <property type="match status" value="7"/>
</dbReference>
<dbReference type="VEuPathDB" id="FungiDB:PV08_02361"/>
<dbReference type="Gene3D" id="1.10.510.10">
    <property type="entry name" value="Transferase(Phosphotransferase) domain 1"/>
    <property type="match status" value="1"/>
</dbReference>
<reference evidence="3 4" key="1">
    <citation type="submission" date="2015-01" db="EMBL/GenBank/DDBJ databases">
        <title>The Genome Sequence of Exophiala spinifera CBS89968.</title>
        <authorList>
            <consortium name="The Broad Institute Genomics Platform"/>
            <person name="Cuomo C."/>
            <person name="de Hoog S."/>
            <person name="Gorbushina A."/>
            <person name="Stielow B."/>
            <person name="Teixiera M."/>
            <person name="Abouelleil A."/>
            <person name="Chapman S.B."/>
            <person name="Priest M."/>
            <person name="Young S.K."/>
            <person name="Wortman J."/>
            <person name="Nusbaum C."/>
            <person name="Birren B."/>
        </authorList>
    </citation>
    <scope>NUCLEOTIDE SEQUENCE [LARGE SCALE GENOMIC DNA]</scope>
    <source>
        <strain evidence="3 4">CBS 89968</strain>
    </source>
</reference>
<evidence type="ECO:0000313" key="4">
    <source>
        <dbReference type="Proteomes" id="UP000053328"/>
    </source>
</evidence>
<dbReference type="HOGENOM" id="CLU_257111_0_0_1"/>
<dbReference type="GO" id="GO:0044773">
    <property type="term" value="P:mitotic DNA damage checkpoint signaling"/>
    <property type="evidence" value="ECO:0007669"/>
    <property type="project" value="TreeGrafter"/>
</dbReference>
<dbReference type="InterPro" id="IPR008271">
    <property type="entry name" value="Ser/Thr_kinase_AS"/>
</dbReference>
<dbReference type="InterPro" id="IPR002110">
    <property type="entry name" value="Ankyrin_rpt"/>
</dbReference>
<dbReference type="Proteomes" id="UP000053328">
    <property type="component" value="Unassembled WGS sequence"/>
</dbReference>
<keyword evidence="4" id="KW-1185">Reference proteome</keyword>